<dbReference type="EC" id="2.3.1.225" evidence="10"/>
<feature type="transmembrane region" description="Helical" evidence="10">
    <location>
        <begin position="164"/>
        <end position="188"/>
    </location>
</feature>
<evidence type="ECO:0000256" key="2">
    <source>
        <dbReference type="ARBA" id="ARBA00022679"/>
    </source>
</evidence>
<evidence type="ECO:0000256" key="4">
    <source>
        <dbReference type="ARBA" id="ARBA00022989"/>
    </source>
</evidence>
<gene>
    <name evidence="12" type="ORF">NDN08_004912</name>
</gene>
<dbReference type="Proteomes" id="UP001157974">
    <property type="component" value="Unassembled WGS sequence"/>
</dbReference>
<dbReference type="GO" id="GO:0006612">
    <property type="term" value="P:protein targeting to membrane"/>
    <property type="evidence" value="ECO:0007669"/>
    <property type="project" value="TreeGrafter"/>
</dbReference>
<dbReference type="GO" id="GO:0019706">
    <property type="term" value="F:protein-cysteine S-palmitoyltransferase activity"/>
    <property type="evidence" value="ECO:0007669"/>
    <property type="project" value="UniProtKB-EC"/>
</dbReference>
<dbReference type="EMBL" id="JAMWBK010000012">
    <property type="protein sequence ID" value="KAJ8901051.1"/>
    <property type="molecule type" value="Genomic_DNA"/>
</dbReference>
<keyword evidence="4 10" id="KW-1133">Transmembrane helix</keyword>
<dbReference type="PANTHER" id="PTHR22883:SF43">
    <property type="entry name" value="PALMITOYLTRANSFERASE APP"/>
    <property type="match status" value="1"/>
</dbReference>
<evidence type="ECO:0000313" key="12">
    <source>
        <dbReference type="EMBL" id="KAJ8901051.1"/>
    </source>
</evidence>
<sequence>MDSLGNYRVYRFGLCLLPPSWKPIAWSRVISFTAIAMCWWILLPFIVGGKGSRLLRLCFLFVHLDIAACEHLLLRTACTDPGIVLRSSSPPADAEKFRLKNGRYPRSKPATVNGVSTHTWFCGTCLIWIPQRGFHCKTCDVCVQHFDHHCEFTGSCIGERNYGLFFGAALTASLAGLLSTVWIVLFVVELTSISSEQKSVLLKLTEGLGSRATLKLVVLAFVMVLGMVFFFSFAGLLLHHLQLLRENITHHEMLRGTWEQSSGPPKSAYPKRSLVEVLKTLVTDRRPESELWSHIQTPGGGSGQV</sequence>
<evidence type="ECO:0000256" key="7">
    <source>
        <dbReference type="ARBA" id="ARBA00023288"/>
    </source>
</evidence>
<name>A0AAV8UHY4_9RHOD</name>
<accession>A0AAV8UHY4</accession>
<dbReference type="InterPro" id="IPR001594">
    <property type="entry name" value="Palmitoyltrfase_DHHC"/>
</dbReference>
<keyword evidence="3 10" id="KW-0812">Transmembrane</keyword>
<evidence type="ECO:0000256" key="10">
    <source>
        <dbReference type="RuleBase" id="RU079119"/>
    </source>
</evidence>
<feature type="transmembrane region" description="Helical" evidence="10">
    <location>
        <begin position="216"/>
        <end position="238"/>
    </location>
</feature>
<dbReference type="Pfam" id="PF01529">
    <property type="entry name" value="DHHC"/>
    <property type="match status" value="1"/>
</dbReference>
<dbReference type="AlphaFoldDB" id="A0AAV8UHY4"/>
<evidence type="ECO:0000313" key="13">
    <source>
        <dbReference type="Proteomes" id="UP001157974"/>
    </source>
</evidence>
<dbReference type="GO" id="GO:0005783">
    <property type="term" value="C:endoplasmic reticulum"/>
    <property type="evidence" value="ECO:0007669"/>
    <property type="project" value="TreeGrafter"/>
</dbReference>
<comment type="similarity">
    <text evidence="10">Belongs to the DHHC palmitoyltransferase family.</text>
</comment>
<keyword evidence="8 10" id="KW-0012">Acyltransferase</keyword>
<keyword evidence="13" id="KW-1185">Reference proteome</keyword>
<evidence type="ECO:0000256" key="5">
    <source>
        <dbReference type="ARBA" id="ARBA00023136"/>
    </source>
</evidence>
<organism evidence="12 13">
    <name type="scientific">Rhodosorus marinus</name>
    <dbReference type="NCBI Taxonomy" id="101924"/>
    <lineage>
        <taxon>Eukaryota</taxon>
        <taxon>Rhodophyta</taxon>
        <taxon>Stylonematophyceae</taxon>
        <taxon>Stylonematales</taxon>
        <taxon>Stylonemataceae</taxon>
        <taxon>Rhodosorus</taxon>
    </lineage>
</organism>
<keyword evidence="2 10" id="KW-0808">Transferase</keyword>
<comment type="domain">
    <text evidence="10">The DHHC domain is required for palmitoyltransferase activity.</text>
</comment>
<keyword evidence="7" id="KW-0449">Lipoprotein</keyword>
<dbReference type="PANTHER" id="PTHR22883">
    <property type="entry name" value="ZINC FINGER DHHC DOMAIN CONTAINING PROTEIN"/>
    <property type="match status" value="1"/>
</dbReference>
<dbReference type="GO" id="GO:0005794">
    <property type="term" value="C:Golgi apparatus"/>
    <property type="evidence" value="ECO:0007669"/>
    <property type="project" value="TreeGrafter"/>
</dbReference>
<protein>
    <recommendedName>
        <fullName evidence="10">Palmitoyltransferase</fullName>
        <ecNumber evidence="10">2.3.1.225</ecNumber>
    </recommendedName>
</protein>
<evidence type="ECO:0000256" key="1">
    <source>
        <dbReference type="ARBA" id="ARBA00004127"/>
    </source>
</evidence>
<evidence type="ECO:0000256" key="9">
    <source>
        <dbReference type="ARBA" id="ARBA00048048"/>
    </source>
</evidence>
<dbReference type="PROSITE" id="PS50216">
    <property type="entry name" value="DHHC"/>
    <property type="match status" value="1"/>
</dbReference>
<comment type="catalytic activity">
    <reaction evidence="9 10">
        <text>L-cysteinyl-[protein] + hexadecanoyl-CoA = S-hexadecanoyl-L-cysteinyl-[protein] + CoA</text>
        <dbReference type="Rhea" id="RHEA:36683"/>
        <dbReference type="Rhea" id="RHEA-COMP:10131"/>
        <dbReference type="Rhea" id="RHEA-COMP:11032"/>
        <dbReference type="ChEBI" id="CHEBI:29950"/>
        <dbReference type="ChEBI" id="CHEBI:57287"/>
        <dbReference type="ChEBI" id="CHEBI:57379"/>
        <dbReference type="ChEBI" id="CHEBI:74151"/>
        <dbReference type="EC" id="2.3.1.225"/>
    </reaction>
</comment>
<feature type="domain" description="Palmitoyltransferase DHHC" evidence="11">
    <location>
        <begin position="121"/>
        <end position="255"/>
    </location>
</feature>
<proteinExistence type="inferred from homology"/>
<evidence type="ECO:0000256" key="6">
    <source>
        <dbReference type="ARBA" id="ARBA00023139"/>
    </source>
</evidence>
<reference evidence="12 13" key="1">
    <citation type="journal article" date="2023" name="Nat. Commun.">
        <title>Origin of minicircular mitochondrial genomes in red algae.</title>
        <authorList>
            <person name="Lee Y."/>
            <person name="Cho C.H."/>
            <person name="Lee Y.M."/>
            <person name="Park S.I."/>
            <person name="Yang J.H."/>
            <person name="West J.A."/>
            <person name="Bhattacharya D."/>
            <person name="Yoon H.S."/>
        </authorList>
    </citation>
    <scope>NUCLEOTIDE SEQUENCE [LARGE SCALE GENOMIC DNA]</scope>
    <source>
        <strain evidence="12 13">CCMP1338</strain>
        <tissue evidence="12">Whole cell</tissue>
    </source>
</reference>
<feature type="transmembrane region" description="Helical" evidence="10">
    <location>
        <begin position="26"/>
        <end position="47"/>
    </location>
</feature>
<comment type="subcellular location">
    <subcellularLocation>
        <location evidence="1">Endomembrane system</location>
        <topology evidence="1">Multi-pass membrane protein</topology>
    </subcellularLocation>
</comment>
<evidence type="ECO:0000256" key="3">
    <source>
        <dbReference type="ARBA" id="ARBA00022692"/>
    </source>
</evidence>
<keyword evidence="6" id="KW-0564">Palmitate</keyword>
<evidence type="ECO:0000259" key="11">
    <source>
        <dbReference type="Pfam" id="PF01529"/>
    </source>
</evidence>
<comment type="caution">
    <text evidence="12">The sequence shown here is derived from an EMBL/GenBank/DDBJ whole genome shotgun (WGS) entry which is preliminary data.</text>
</comment>
<evidence type="ECO:0000256" key="8">
    <source>
        <dbReference type="ARBA" id="ARBA00023315"/>
    </source>
</evidence>
<dbReference type="InterPro" id="IPR039859">
    <property type="entry name" value="PFA4/ZDH16/20/ERF2-like"/>
</dbReference>
<keyword evidence="5 10" id="KW-0472">Membrane</keyword>